<evidence type="ECO:0000256" key="4">
    <source>
        <dbReference type="ARBA" id="ARBA00022691"/>
    </source>
</evidence>
<evidence type="ECO:0000256" key="3">
    <source>
        <dbReference type="ARBA" id="ARBA00022485"/>
    </source>
</evidence>
<dbReference type="PANTHER" id="PTHR30352:SF4">
    <property type="entry name" value="PYRUVATE FORMATE-LYASE 2-ACTIVATING ENZYME"/>
    <property type="match status" value="1"/>
</dbReference>
<keyword evidence="8" id="KW-0411">Iron-sulfur</keyword>
<evidence type="ECO:0000259" key="11">
    <source>
        <dbReference type="PROSITE" id="PS51918"/>
    </source>
</evidence>
<dbReference type="GO" id="GO:0016829">
    <property type="term" value="F:lyase activity"/>
    <property type="evidence" value="ECO:0007669"/>
    <property type="project" value="UniProtKB-KW"/>
</dbReference>
<dbReference type="AlphaFoldDB" id="A0A7W8FUL5"/>
<keyword evidence="4" id="KW-0949">S-adenosyl-L-methionine</keyword>
<keyword evidence="3" id="KW-0004">4Fe-4S</keyword>
<dbReference type="NCBIfam" id="TIGR02494">
    <property type="entry name" value="PFLE_PFLC"/>
    <property type="match status" value="1"/>
</dbReference>
<evidence type="ECO:0000313" key="13">
    <source>
        <dbReference type="Proteomes" id="UP000539953"/>
    </source>
</evidence>
<comment type="catalytic activity">
    <reaction evidence="9">
        <text>glycyl-[protein] + reduced [flavodoxin] + S-adenosyl-L-methionine = glycin-2-yl radical-[protein] + semiquinone [flavodoxin] + 5'-deoxyadenosine + L-methionine + H(+)</text>
        <dbReference type="Rhea" id="RHEA:61976"/>
        <dbReference type="Rhea" id="RHEA-COMP:10622"/>
        <dbReference type="Rhea" id="RHEA-COMP:14480"/>
        <dbReference type="Rhea" id="RHEA-COMP:15993"/>
        <dbReference type="Rhea" id="RHEA-COMP:15994"/>
        <dbReference type="ChEBI" id="CHEBI:15378"/>
        <dbReference type="ChEBI" id="CHEBI:17319"/>
        <dbReference type="ChEBI" id="CHEBI:29947"/>
        <dbReference type="ChEBI" id="CHEBI:32722"/>
        <dbReference type="ChEBI" id="CHEBI:57618"/>
        <dbReference type="ChEBI" id="CHEBI:57844"/>
        <dbReference type="ChEBI" id="CHEBI:59789"/>
        <dbReference type="ChEBI" id="CHEBI:140311"/>
    </reaction>
</comment>
<gene>
    <name evidence="12" type="ORF">HNQ47_000713</name>
</gene>
<dbReference type="Pfam" id="PF00037">
    <property type="entry name" value="Fer4"/>
    <property type="match status" value="2"/>
</dbReference>
<dbReference type="InterPro" id="IPR034457">
    <property type="entry name" value="Organic_radical-activating"/>
</dbReference>
<organism evidence="12 13">
    <name type="scientific">Catenisphaera adipataccumulans</name>
    <dbReference type="NCBI Taxonomy" id="700500"/>
    <lineage>
        <taxon>Bacteria</taxon>
        <taxon>Bacillati</taxon>
        <taxon>Bacillota</taxon>
        <taxon>Erysipelotrichia</taxon>
        <taxon>Erysipelotrichales</taxon>
        <taxon>Erysipelotrichaceae</taxon>
        <taxon>Catenisphaera</taxon>
    </lineage>
</organism>
<dbReference type="EMBL" id="JACHHK010000002">
    <property type="protein sequence ID" value="MBB5182694.1"/>
    <property type="molecule type" value="Genomic_DNA"/>
</dbReference>
<dbReference type="PROSITE" id="PS01087">
    <property type="entry name" value="RADICAL_ACTIVATING"/>
    <property type="match status" value="1"/>
</dbReference>
<evidence type="ECO:0000256" key="6">
    <source>
        <dbReference type="ARBA" id="ARBA00023002"/>
    </source>
</evidence>
<evidence type="ECO:0000256" key="5">
    <source>
        <dbReference type="ARBA" id="ARBA00022723"/>
    </source>
</evidence>
<name>A0A7W8FUL5_9FIRM</name>
<comment type="caution">
    <text evidence="12">The sequence shown here is derived from an EMBL/GenBank/DDBJ whole genome shotgun (WGS) entry which is preliminary data.</text>
</comment>
<dbReference type="SFLD" id="SFLDG01118">
    <property type="entry name" value="activating_enzymes__group_2"/>
    <property type="match status" value="1"/>
</dbReference>
<dbReference type="PANTHER" id="PTHR30352">
    <property type="entry name" value="PYRUVATE FORMATE-LYASE-ACTIVATING ENZYME"/>
    <property type="match status" value="1"/>
</dbReference>
<evidence type="ECO:0000256" key="8">
    <source>
        <dbReference type="ARBA" id="ARBA00023014"/>
    </source>
</evidence>
<dbReference type="GO" id="GO:0051539">
    <property type="term" value="F:4 iron, 4 sulfur cluster binding"/>
    <property type="evidence" value="ECO:0007669"/>
    <property type="project" value="UniProtKB-KW"/>
</dbReference>
<dbReference type="SFLD" id="SFLDS00029">
    <property type="entry name" value="Radical_SAM"/>
    <property type="match status" value="1"/>
</dbReference>
<feature type="domain" description="4Fe-4S ferredoxin-type" evidence="10">
    <location>
        <begin position="83"/>
        <end position="112"/>
    </location>
</feature>
<dbReference type="PIRSF" id="PIRSF000371">
    <property type="entry name" value="PFL_act_enz"/>
    <property type="match status" value="1"/>
</dbReference>
<dbReference type="RefSeq" id="WP_221247980.1">
    <property type="nucleotide sequence ID" value="NZ_JACHHK010000002.1"/>
</dbReference>
<keyword evidence="13" id="KW-1185">Reference proteome</keyword>
<feature type="domain" description="4Fe-4S ferredoxin-type" evidence="10">
    <location>
        <begin position="54"/>
        <end position="79"/>
    </location>
</feature>
<dbReference type="InterPro" id="IPR013785">
    <property type="entry name" value="Aldolase_TIM"/>
</dbReference>
<dbReference type="EC" id="1.97.1.4" evidence="12"/>
<dbReference type="CDD" id="cd01335">
    <property type="entry name" value="Radical_SAM"/>
    <property type="match status" value="1"/>
</dbReference>
<sequence length="306" mass="33821">MTESRGAAVQKGIVFNIQKFSIHDGPGIRTTVFLKGCPLRCKWCANPESQSAKVQILYDASKCVHCHTCIRTCPRHAVREINNHIDIDDEKCGGCLACTKACPGRALSHEGEMRSVQEVVDICMQDVDFYEESGGGVTISGGEGMSQPEFLKQLLPALKQKGIHLAIETTGAVSETIFHELAPMFDLLLFDVKHYDPDKHRAGTGVRNEQSLANLKWAIQSGIPVLPRIPVIPGFNDSLRDAQGLAKLIVSAGSKEVQLLPFHQMGEKKYDFLNRSYSLKGQKALHPEDLTAYRQVFLDAGLHCFF</sequence>
<dbReference type="InterPro" id="IPR012839">
    <property type="entry name" value="Organic_radical_activase"/>
</dbReference>
<dbReference type="InterPro" id="IPR058240">
    <property type="entry name" value="rSAM_sf"/>
</dbReference>
<dbReference type="Gene3D" id="3.30.70.20">
    <property type="match status" value="1"/>
</dbReference>
<keyword evidence="12" id="KW-0456">Lyase</keyword>
<dbReference type="SUPFAM" id="SSF54862">
    <property type="entry name" value="4Fe-4S ferredoxins"/>
    <property type="match status" value="1"/>
</dbReference>
<dbReference type="SFLD" id="SFLDG01066">
    <property type="entry name" value="organic_radical-activating_enz"/>
    <property type="match status" value="1"/>
</dbReference>
<dbReference type="Gene3D" id="3.20.20.70">
    <property type="entry name" value="Aldolase class I"/>
    <property type="match status" value="1"/>
</dbReference>
<evidence type="ECO:0000256" key="9">
    <source>
        <dbReference type="ARBA" id="ARBA00047365"/>
    </source>
</evidence>
<dbReference type="PROSITE" id="PS51918">
    <property type="entry name" value="RADICAL_SAM"/>
    <property type="match status" value="1"/>
</dbReference>
<comment type="cofactor">
    <cofactor evidence="1">
        <name>[4Fe-4S] cluster</name>
        <dbReference type="ChEBI" id="CHEBI:49883"/>
    </cofactor>
</comment>
<accession>A0A7W8FUL5</accession>
<keyword evidence="12" id="KW-0670">Pyruvate</keyword>
<dbReference type="InterPro" id="IPR017900">
    <property type="entry name" value="4Fe4S_Fe_S_CS"/>
</dbReference>
<dbReference type="GO" id="GO:0043365">
    <property type="term" value="F:[formate-C-acetyltransferase]-activating enzyme activity"/>
    <property type="evidence" value="ECO:0007669"/>
    <property type="project" value="UniProtKB-EC"/>
</dbReference>
<dbReference type="InterPro" id="IPR007197">
    <property type="entry name" value="rSAM"/>
</dbReference>
<evidence type="ECO:0000259" key="10">
    <source>
        <dbReference type="PROSITE" id="PS51379"/>
    </source>
</evidence>
<reference evidence="12 13" key="1">
    <citation type="submission" date="2020-08" db="EMBL/GenBank/DDBJ databases">
        <title>Genomic Encyclopedia of Type Strains, Phase IV (KMG-IV): sequencing the most valuable type-strain genomes for metagenomic binning, comparative biology and taxonomic classification.</title>
        <authorList>
            <person name="Goeker M."/>
        </authorList>
    </citation>
    <scope>NUCLEOTIDE SEQUENCE [LARGE SCALE GENOMIC DNA]</scope>
    <source>
        <strain evidence="12 13">DSM 25799</strain>
    </source>
</reference>
<keyword evidence="5" id="KW-0479">Metal-binding</keyword>
<dbReference type="PROSITE" id="PS51379">
    <property type="entry name" value="4FE4S_FER_2"/>
    <property type="match status" value="2"/>
</dbReference>
<dbReference type="InterPro" id="IPR001989">
    <property type="entry name" value="Radical_activat_CS"/>
</dbReference>
<dbReference type="GO" id="GO:0046872">
    <property type="term" value="F:metal ion binding"/>
    <property type="evidence" value="ECO:0007669"/>
    <property type="project" value="UniProtKB-KW"/>
</dbReference>
<proteinExistence type="inferred from homology"/>
<dbReference type="SUPFAM" id="SSF102114">
    <property type="entry name" value="Radical SAM enzymes"/>
    <property type="match status" value="1"/>
</dbReference>
<protein>
    <submittedName>
        <fullName evidence="12">Pyruvate formate lyase activating enzyme</fullName>
        <ecNumber evidence="12">1.97.1.4</ecNumber>
    </submittedName>
</protein>
<dbReference type="InterPro" id="IPR017896">
    <property type="entry name" value="4Fe4S_Fe-S-bd"/>
</dbReference>
<dbReference type="Pfam" id="PF04055">
    <property type="entry name" value="Radical_SAM"/>
    <property type="match status" value="1"/>
</dbReference>
<dbReference type="InterPro" id="IPR040074">
    <property type="entry name" value="BssD/PflA/YjjW"/>
</dbReference>
<evidence type="ECO:0000256" key="7">
    <source>
        <dbReference type="ARBA" id="ARBA00023004"/>
    </source>
</evidence>
<comment type="similarity">
    <text evidence="2">Belongs to the organic radical-activating enzymes family.</text>
</comment>
<evidence type="ECO:0000256" key="1">
    <source>
        <dbReference type="ARBA" id="ARBA00001966"/>
    </source>
</evidence>
<dbReference type="PROSITE" id="PS00198">
    <property type="entry name" value="4FE4S_FER_1"/>
    <property type="match status" value="1"/>
</dbReference>
<feature type="domain" description="Radical SAM core" evidence="11">
    <location>
        <begin position="23"/>
        <end position="303"/>
    </location>
</feature>
<keyword evidence="7" id="KW-0408">Iron</keyword>
<keyword evidence="6 12" id="KW-0560">Oxidoreductase</keyword>
<evidence type="ECO:0000256" key="2">
    <source>
        <dbReference type="ARBA" id="ARBA00009777"/>
    </source>
</evidence>
<dbReference type="Proteomes" id="UP000539953">
    <property type="component" value="Unassembled WGS sequence"/>
</dbReference>
<evidence type="ECO:0000313" key="12">
    <source>
        <dbReference type="EMBL" id="MBB5182694.1"/>
    </source>
</evidence>